<protein>
    <submittedName>
        <fullName evidence="1">Uncharacterized protein</fullName>
    </submittedName>
</protein>
<dbReference type="EMBL" id="BARS01020166">
    <property type="protein sequence ID" value="GAG04133.1"/>
    <property type="molecule type" value="Genomic_DNA"/>
</dbReference>
<name>X0UV07_9ZZZZ</name>
<gene>
    <name evidence="1" type="ORF">S01H1_32557</name>
</gene>
<dbReference type="AlphaFoldDB" id="X0UV07"/>
<proteinExistence type="predicted"/>
<accession>X0UV07</accession>
<evidence type="ECO:0000313" key="1">
    <source>
        <dbReference type="EMBL" id="GAG04133.1"/>
    </source>
</evidence>
<feature type="non-terminal residue" evidence="1">
    <location>
        <position position="1"/>
    </location>
</feature>
<reference evidence="1" key="1">
    <citation type="journal article" date="2014" name="Front. Microbiol.">
        <title>High frequency of phylogenetically diverse reductive dehalogenase-homologous genes in deep subseafloor sedimentary metagenomes.</title>
        <authorList>
            <person name="Kawai M."/>
            <person name="Futagami T."/>
            <person name="Toyoda A."/>
            <person name="Takaki Y."/>
            <person name="Nishi S."/>
            <person name="Hori S."/>
            <person name="Arai W."/>
            <person name="Tsubouchi T."/>
            <person name="Morono Y."/>
            <person name="Uchiyama I."/>
            <person name="Ito T."/>
            <person name="Fujiyama A."/>
            <person name="Inagaki F."/>
            <person name="Takami H."/>
        </authorList>
    </citation>
    <scope>NUCLEOTIDE SEQUENCE</scope>
    <source>
        <strain evidence="1">Expedition CK06-06</strain>
    </source>
</reference>
<sequence length="79" mass="8922">SSIAGQRAEHISVDTGRFLNSVGFQVKKLTGQVFSNLPYAGYLEYGTNFKNSPRKHFRNSASRSKGKIKDIIQKEIKYI</sequence>
<comment type="caution">
    <text evidence="1">The sequence shown here is derived from an EMBL/GenBank/DDBJ whole genome shotgun (WGS) entry which is preliminary data.</text>
</comment>
<organism evidence="1">
    <name type="scientific">marine sediment metagenome</name>
    <dbReference type="NCBI Taxonomy" id="412755"/>
    <lineage>
        <taxon>unclassified sequences</taxon>
        <taxon>metagenomes</taxon>
        <taxon>ecological metagenomes</taxon>
    </lineage>
</organism>